<evidence type="ECO:0000256" key="13">
    <source>
        <dbReference type="ARBA" id="ARBA00023123"/>
    </source>
</evidence>
<dbReference type="GO" id="GO:0030175">
    <property type="term" value="C:filopodium"/>
    <property type="evidence" value="ECO:0007669"/>
    <property type="project" value="UniProtKB-SubCell"/>
</dbReference>
<dbReference type="Pfam" id="PF00063">
    <property type="entry name" value="Myosin_head"/>
    <property type="match status" value="1"/>
</dbReference>
<comment type="subcellular location">
    <subcellularLocation>
        <location evidence="1">Cell projection</location>
        <location evidence="1">Microvillus</location>
    </subcellularLocation>
    <subcellularLocation>
        <location evidence="4">Cell projection</location>
        <location evidence="4">Ruffle membrane</location>
    </subcellularLocation>
    <subcellularLocation>
        <location evidence="2">Cytoplasm</location>
    </subcellularLocation>
    <subcellularLocation>
        <location evidence="3">Membrane</location>
        <location evidence="3">Clathrin-coated pit</location>
    </subcellularLocation>
</comment>
<dbReference type="InterPro" id="IPR036961">
    <property type="entry name" value="Kinesin_motor_dom_sf"/>
</dbReference>
<dbReference type="Gene3D" id="1.10.10.820">
    <property type="match status" value="1"/>
</dbReference>
<keyword evidence="9" id="KW-1009">Hearing</keyword>
<dbReference type="GO" id="GO:0032587">
    <property type="term" value="C:ruffle membrane"/>
    <property type="evidence" value="ECO:0007669"/>
    <property type="project" value="UniProtKB-SubCell"/>
</dbReference>
<dbReference type="InterPro" id="IPR027417">
    <property type="entry name" value="P-loop_NTPase"/>
</dbReference>
<dbReference type="PRINTS" id="PR00193">
    <property type="entry name" value="MYOSINHEAVY"/>
</dbReference>
<evidence type="ECO:0000256" key="11">
    <source>
        <dbReference type="ARBA" id="ARBA00022840"/>
    </source>
</evidence>
<organism evidence="21 22">
    <name type="scientific">Bos taurus</name>
    <name type="common">Bovine</name>
    <dbReference type="NCBI Taxonomy" id="9913"/>
    <lineage>
        <taxon>Eukaryota</taxon>
        <taxon>Metazoa</taxon>
        <taxon>Chordata</taxon>
        <taxon>Craniata</taxon>
        <taxon>Vertebrata</taxon>
        <taxon>Euteleostomi</taxon>
        <taxon>Mammalia</taxon>
        <taxon>Eutheria</taxon>
        <taxon>Laurasiatheria</taxon>
        <taxon>Artiodactyla</taxon>
        <taxon>Ruminantia</taxon>
        <taxon>Pecora</taxon>
        <taxon>Bovidae</taxon>
        <taxon>Bovinae</taxon>
        <taxon>Bos</taxon>
    </lineage>
</organism>
<keyword evidence="7" id="KW-0963">Cytoplasm</keyword>
<evidence type="ECO:0000256" key="5">
    <source>
        <dbReference type="ARBA" id="ARBA00008314"/>
    </source>
</evidence>
<dbReference type="SMART" id="SM00242">
    <property type="entry name" value="MYSc"/>
    <property type="match status" value="1"/>
</dbReference>
<dbReference type="CDD" id="cd22294">
    <property type="entry name" value="MYO6_MIU_linker"/>
    <property type="match status" value="1"/>
</dbReference>
<feature type="region of interest" description="Disordered" evidence="18">
    <location>
        <begin position="1128"/>
        <end position="1156"/>
    </location>
</feature>
<evidence type="ECO:0000259" key="20">
    <source>
        <dbReference type="PROSITE" id="PS51844"/>
    </source>
</evidence>
<evidence type="ECO:0000256" key="15">
    <source>
        <dbReference type="ARBA" id="ARBA00023203"/>
    </source>
</evidence>
<dbReference type="Pfam" id="PF21521">
    <property type="entry name" value="MYO6_lever"/>
    <property type="match status" value="1"/>
</dbReference>
<keyword evidence="11 17" id="KW-0067">ATP-binding</keyword>
<comment type="similarity">
    <text evidence="5 17">Belongs to the TRAFAC class myosin-kinesin ATPase superfamily. Myosin family.</text>
</comment>
<keyword evidence="12" id="KW-0112">Calmodulin-binding</keyword>
<gene>
    <name evidence="21" type="primary">MYO6</name>
</gene>
<dbReference type="CDD" id="cd01382">
    <property type="entry name" value="MYSc_Myo6"/>
    <property type="match status" value="1"/>
</dbReference>
<reference evidence="21" key="2">
    <citation type="submission" date="2025-08" db="UniProtKB">
        <authorList>
            <consortium name="Ensembl"/>
        </authorList>
    </citation>
    <scope>IDENTIFICATION</scope>
    <source>
        <strain evidence="21">Hereford</strain>
    </source>
</reference>
<dbReference type="InterPro" id="IPR001609">
    <property type="entry name" value="Myosin_head_motor_dom-like"/>
</dbReference>
<evidence type="ECO:0000256" key="14">
    <source>
        <dbReference type="ARBA" id="ARBA00023175"/>
    </source>
</evidence>
<dbReference type="GO" id="GO:0005516">
    <property type="term" value="F:calmodulin binding"/>
    <property type="evidence" value="ECO:0007669"/>
    <property type="project" value="UniProtKB-KW"/>
</dbReference>
<dbReference type="GO" id="GO:0003774">
    <property type="term" value="F:cytoskeletal motor activity"/>
    <property type="evidence" value="ECO:0007669"/>
    <property type="project" value="UniProtKB-UniRule"/>
</dbReference>
<name>A0AAA9TU92_BOVIN</name>
<dbReference type="Gene3D" id="6.10.220.10">
    <property type="match status" value="1"/>
</dbReference>
<dbReference type="CTD" id="4646"/>
<evidence type="ECO:0000259" key="19">
    <source>
        <dbReference type="PROSITE" id="PS51456"/>
    </source>
</evidence>
<dbReference type="GO" id="GO:0030136">
    <property type="term" value="C:clathrin-coated vesicle"/>
    <property type="evidence" value="ECO:0007669"/>
    <property type="project" value="UniProtKB-SubCell"/>
</dbReference>
<dbReference type="PANTHER" id="PTHR13140:SF745">
    <property type="entry name" value="UNCONVENTIONAL MYOSIN-VI"/>
    <property type="match status" value="1"/>
</dbReference>
<dbReference type="CDD" id="cd21958">
    <property type="entry name" value="MyUb_Myo6"/>
    <property type="match status" value="1"/>
</dbReference>
<dbReference type="Gene3D" id="2.30.30.360">
    <property type="entry name" value="Myosin S1 fragment, N-terminal"/>
    <property type="match status" value="1"/>
</dbReference>
<reference evidence="21" key="1">
    <citation type="submission" date="2018-03" db="EMBL/GenBank/DDBJ databases">
        <title>ARS-UCD1.2.</title>
        <authorList>
            <person name="Rosen B.D."/>
            <person name="Bickhart D.M."/>
            <person name="Koren S."/>
            <person name="Schnabel R.D."/>
            <person name="Hall R."/>
            <person name="Zimin A."/>
            <person name="Dreischer C."/>
            <person name="Schultheiss S."/>
            <person name="Schroeder S.G."/>
            <person name="Elsik C.G."/>
            <person name="Couldrey C."/>
            <person name="Liu G.E."/>
            <person name="Van Tassell C.P."/>
            <person name="Phillippy A.M."/>
            <person name="Smith T.P.L."/>
            <person name="Medrano J.F."/>
        </authorList>
    </citation>
    <scope>NUCLEOTIDE SEQUENCE [LARGE SCALE GENOMIC DNA]</scope>
    <source>
        <strain evidence="21">Hereford</strain>
    </source>
</reference>
<dbReference type="PROSITE" id="PS51844">
    <property type="entry name" value="SH3_LIKE"/>
    <property type="match status" value="1"/>
</dbReference>
<evidence type="ECO:0000256" key="12">
    <source>
        <dbReference type="ARBA" id="ARBA00022860"/>
    </source>
</evidence>
<proteinExistence type="inferred from homology"/>
<dbReference type="Proteomes" id="UP000009136">
    <property type="component" value="Chromosome 9"/>
</dbReference>
<dbReference type="PROSITE" id="PS51456">
    <property type="entry name" value="MYOSIN_MOTOR"/>
    <property type="match status" value="1"/>
</dbReference>
<keyword evidence="22" id="KW-1185">Reference proteome</keyword>
<dbReference type="Gene3D" id="1.20.120.720">
    <property type="entry name" value="Myosin VI head, motor domain, U50 subdomain"/>
    <property type="match status" value="1"/>
</dbReference>
<feature type="region of interest" description="Disordered" evidence="18">
    <location>
        <begin position="934"/>
        <end position="955"/>
    </location>
</feature>
<evidence type="ECO:0000256" key="6">
    <source>
        <dbReference type="ARBA" id="ARBA00015382"/>
    </source>
</evidence>
<evidence type="ECO:0000313" key="21">
    <source>
        <dbReference type="Ensembl" id="ENSBTAP00000100125.2"/>
    </source>
</evidence>
<keyword evidence="14 17" id="KW-0505">Motor protein</keyword>
<dbReference type="GO" id="GO:0005634">
    <property type="term" value="C:nucleus"/>
    <property type="evidence" value="ECO:0007669"/>
    <property type="project" value="UniProtKB-SubCell"/>
</dbReference>
<dbReference type="GO" id="GO:0005794">
    <property type="term" value="C:Golgi apparatus"/>
    <property type="evidence" value="ECO:0007669"/>
    <property type="project" value="UniProtKB-SubCell"/>
</dbReference>
<dbReference type="GO" id="GO:0051015">
    <property type="term" value="F:actin filament binding"/>
    <property type="evidence" value="ECO:0007669"/>
    <property type="project" value="InterPro"/>
</dbReference>
<dbReference type="InterPro" id="IPR004009">
    <property type="entry name" value="SH3_Myosin"/>
</dbReference>
<keyword evidence="15 17" id="KW-0009">Actin-binding</keyword>
<evidence type="ECO:0000256" key="17">
    <source>
        <dbReference type="PROSITE-ProRule" id="PRU00782"/>
    </source>
</evidence>
<dbReference type="Gene3D" id="1.20.58.530">
    <property type="match status" value="1"/>
</dbReference>
<dbReference type="GO" id="GO:0016459">
    <property type="term" value="C:myosin complex"/>
    <property type="evidence" value="ECO:0007669"/>
    <property type="project" value="UniProtKB-KW"/>
</dbReference>
<evidence type="ECO:0000256" key="10">
    <source>
        <dbReference type="ARBA" id="ARBA00022741"/>
    </source>
</evidence>
<dbReference type="Gene3D" id="3.40.850.10">
    <property type="entry name" value="Kinesin motor domain"/>
    <property type="match status" value="2"/>
</dbReference>
<dbReference type="Pfam" id="PF16521">
    <property type="entry name" value="Myosin-VI_CBD"/>
    <property type="match status" value="1"/>
</dbReference>
<feature type="domain" description="Myosin N-terminal SH3-like" evidence="20">
    <location>
        <begin position="2"/>
        <end position="53"/>
    </location>
</feature>
<evidence type="ECO:0000256" key="16">
    <source>
        <dbReference type="ARBA" id="ARBA00030027"/>
    </source>
</evidence>
<dbReference type="PANTHER" id="PTHR13140">
    <property type="entry name" value="MYOSIN"/>
    <property type="match status" value="1"/>
</dbReference>
<dbReference type="GO" id="GO:0006897">
    <property type="term" value="P:endocytosis"/>
    <property type="evidence" value="ECO:0007669"/>
    <property type="project" value="UniProtKB-KW"/>
</dbReference>
<dbReference type="GeneTree" id="ENSGT00940000156078"/>
<dbReference type="InterPro" id="IPR049016">
    <property type="entry name" value="MYO6_lever"/>
</dbReference>
<keyword evidence="10 17" id="KW-0547">Nucleotide-binding</keyword>
<evidence type="ECO:0000256" key="4">
    <source>
        <dbReference type="ARBA" id="ARBA00004632"/>
    </source>
</evidence>
<protein>
    <recommendedName>
        <fullName evidence="6">Unconventional myosin-VI</fullName>
    </recommendedName>
    <alternativeName>
        <fullName evidence="16">Unconventional myosin-6</fullName>
    </alternativeName>
</protein>
<dbReference type="GO" id="GO:0015031">
    <property type="term" value="P:protein transport"/>
    <property type="evidence" value="ECO:0007669"/>
    <property type="project" value="UniProtKB-KW"/>
</dbReference>
<dbReference type="InterPro" id="IPR036114">
    <property type="entry name" value="MYSc_Myo6"/>
</dbReference>
<reference evidence="21" key="3">
    <citation type="submission" date="2025-09" db="UniProtKB">
        <authorList>
            <consortium name="Ensembl"/>
        </authorList>
    </citation>
    <scope>IDENTIFICATION</scope>
    <source>
        <strain evidence="21">Hereford</strain>
    </source>
</reference>
<dbReference type="InterPro" id="IPR032412">
    <property type="entry name" value="Myosin-VI_CBD"/>
</dbReference>
<accession>A0AAA9TU92</accession>
<dbReference type="RefSeq" id="XP_005210733.1">
    <property type="nucleotide sequence ID" value="XM_005210676.5"/>
</dbReference>
<dbReference type="GO" id="GO:0048471">
    <property type="term" value="C:perinuclear region of cytoplasm"/>
    <property type="evidence" value="ECO:0007669"/>
    <property type="project" value="UniProtKB-SubCell"/>
</dbReference>
<feature type="region of interest" description="Actin-binding" evidence="17">
    <location>
        <begin position="651"/>
        <end position="673"/>
    </location>
</feature>
<feature type="domain" description="Myosin motor" evidence="19">
    <location>
        <begin position="57"/>
        <end position="771"/>
    </location>
</feature>
<dbReference type="InterPro" id="IPR008989">
    <property type="entry name" value="Myosin_S1_N"/>
</dbReference>
<dbReference type="SUPFAM" id="SSF52540">
    <property type="entry name" value="P-loop containing nucleoside triphosphate hydrolases"/>
    <property type="match status" value="1"/>
</dbReference>
<dbReference type="CDD" id="cd21759">
    <property type="entry name" value="CBD_MYO6-like"/>
    <property type="match status" value="1"/>
</dbReference>
<keyword evidence="8" id="KW-0597">Phosphoprotein</keyword>
<dbReference type="GO" id="GO:0007605">
    <property type="term" value="P:sensory perception of sound"/>
    <property type="evidence" value="ECO:0007669"/>
    <property type="project" value="UniProtKB-KW"/>
</dbReference>
<evidence type="ECO:0000256" key="8">
    <source>
        <dbReference type="ARBA" id="ARBA00022553"/>
    </source>
</evidence>
<evidence type="ECO:0000256" key="9">
    <source>
        <dbReference type="ARBA" id="ARBA00022740"/>
    </source>
</evidence>
<evidence type="ECO:0000256" key="3">
    <source>
        <dbReference type="ARBA" id="ARBA00004600"/>
    </source>
</evidence>
<dbReference type="Ensembl" id="ENSBTAT00000101316.2">
    <property type="protein sequence ID" value="ENSBTAP00000100125.2"/>
    <property type="gene ID" value="ENSBTAG00000016751.8"/>
</dbReference>
<dbReference type="GO" id="GO:0005524">
    <property type="term" value="F:ATP binding"/>
    <property type="evidence" value="ECO:0007669"/>
    <property type="project" value="UniProtKB-UniRule"/>
</dbReference>
<dbReference type="GO" id="GO:0005829">
    <property type="term" value="C:cytosol"/>
    <property type="evidence" value="ECO:0007669"/>
    <property type="project" value="UniProtKB-SubCell"/>
</dbReference>
<dbReference type="GO" id="GO:0005902">
    <property type="term" value="C:microvillus"/>
    <property type="evidence" value="ECO:0007669"/>
    <property type="project" value="UniProtKB-SubCell"/>
</dbReference>
<evidence type="ECO:0000313" key="22">
    <source>
        <dbReference type="Proteomes" id="UP000009136"/>
    </source>
</evidence>
<dbReference type="GeneID" id="535127"/>
<sequence length="1286" mass="148584">MEDGRPVWAPHPTEGFQMGNIVDIGPDSLTIEPLGQKGKTFLALINQVFPAEEDSKKDVEDNCSLMYLNEATLLHNIKVRYSKDRIYTYVANILIAVNPYFDIPKIYSSDSIKSYQGKSLGTMPPHVFAIADKAFRDMKVLKMSQSIIVSGESGAGKTENTKFVLRYLTESYGSGQDIDDRIVEANPLLEAFGNAKTVRNNNSSRFGKFVEIHFNEKSSVVGGFVSHYLLEKSRICVQGKEERNYHIFYRLCAGASEDIRERLHLSSPDNFRYLNRGCTRYFANKETDKQILQNRKTPEHLKAGSLKDPLLDDHGDFVRMCTAMKKIGLDDEEKLDLFRVVAGVLHLGNIDFEEAGSTSGGCNLKNKSTQSLEYCAELLGLDQDDLRVSLTTRVMLTTAGGTKGTVIKVPLKVEQANNARDALAKTVYSHLFDHVVNRVNQCFPFETSSYFIGVLDIAGFEYFEHNSFEQFCINYCNEKLQQFFNERILKEEQELYQKEGLGVNEVHYVDNQDCIDLIEAKLMGILDILDEENRLPQPSDQHFTSAVHQKHKDHFRLSIPRKSKLAVHRNIRDDEGFIVRHFAGAVCYETTQFVEKNNDALHMSLESLICESRDKFIRELFESSTNNNKDTKQKAGKLSFISVGNKFKTQLNLLLDKLRSTGASFIRCIKPNLKMTSHDFEGAQILSQLQCSGMVSVLDLMQGGFPSRASFHELYNMYKKYMPDKLARLDPRLFCKALFKALGLNEVDYKFGLTKVFFRPGKFAEFDQIMKSDPDHLAQLVKRVNHWLICSRWKKVQWCSLSVIKLKNKIKYRAEACIKMQKTIRMWLCKRRHKPRIDGLVKVGTLKKRLDKFNEVVSALKDGKAEMNKQVKDLEISIDALMAKIKSTMMTREQIQKEYDALVKSSEVLLSALQKKKQQEEEAERLRRIQEEMEKERKRREEDEQRRRKEEEERRMKLEMEAKRKQEEEERKKREDDEKRIQAEVEAQLARQREEESQQQAVLEQERRDRELALRIARSEAELIIDEAQADPAALRSLDFHPVTSKINGTRRTMTPEQMAKEMSEILSRGPAVQATKAAAGTKKHDLSKWKYAELRDTINTSCDIELLAACREEFHRRLKVYHAWKSKNKKRNTETEQRAPKSVTDYAQQNPAAQLPARQQEIEMNRQQRFFRIPFIRPADQYKDPQNKKKGWWYAHFDGPWIARQMELHPDKPPILLVAGKDDMEMCELNLEETGLTRKRGAEILPRQFEEIWERCGGIQYLQSAIESRQARPTYATAMLQNLLK</sequence>
<dbReference type="AlphaFoldDB" id="A0AAA9TU92"/>
<evidence type="ECO:0000256" key="18">
    <source>
        <dbReference type="SAM" id="MobiDB-lite"/>
    </source>
</evidence>
<keyword evidence="13 17" id="KW-0518">Myosin</keyword>
<evidence type="ECO:0000256" key="1">
    <source>
        <dbReference type="ARBA" id="ARBA00004105"/>
    </source>
</evidence>
<evidence type="ECO:0000256" key="7">
    <source>
        <dbReference type="ARBA" id="ARBA00022490"/>
    </source>
</evidence>
<evidence type="ECO:0000256" key="2">
    <source>
        <dbReference type="ARBA" id="ARBA00004496"/>
    </source>
</evidence>
<dbReference type="Gene3D" id="3.30.70.1590">
    <property type="match status" value="1"/>
</dbReference>
<dbReference type="GO" id="GO:0005905">
    <property type="term" value="C:clathrin-coated pit"/>
    <property type="evidence" value="ECO:0007669"/>
    <property type="project" value="UniProtKB-SubCell"/>
</dbReference>
<feature type="binding site" evidence="17">
    <location>
        <begin position="151"/>
        <end position="158"/>
    </location>
    <ligand>
        <name>ATP</name>
        <dbReference type="ChEBI" id="CHEBI:30616"/>
    </ligand>
</feature>